<evidence type="ECO:0000313" key="3">
    <source>
        <dbReference type="EMBL" id="HHM96417.1"/>
    </source>
</evidence>
<feature type="coiled-coil region" evidence="1">
    <location>
        <begin position="221"/>
        <end position="248"/>
    </location>
</feature>
<keyword evidence="1" id="KW-0175">Coiled coil</keyword>
<protein>
    <submittedName>
        <fullName evidence="3">DUF4349 domain-containing protein</fullName>
    </submittedName>
</protein>
<sequence>MVGRLRWSVLGPLVVAVLAVLLGRVRHGLVIRLPWSLSERGGSRLERSAFADTPDWSDDFSDSHQYGRGERRFSGTRPMVYESPITDAARIESLSYPVADSGRSIALRAELRILVQDAASAAREAQRIAGAIGGYTVQAQVAQHGQSVTAQVVLAVPSTKFQQVLEELRKLPGLSAIEHESVSGQDMTTEVIDLEARVRAARATEERLLALLQRAEKVKDVLQVEEELQRLRYQLERLEAQQRSLQERIRYALVSLTLRQTGATLVRRTLEALRGGWREEIEALADAARVIGHLAARVAVFAPLTVTLAWVGRWLVRRLSSSVLDSTEWHRQDMSVWRDASRSNGH</sequence>
<dbReference type="AlphaFoldDB" id="A0A7C5VXB0"/>
<dbReference type="Pfam" id="PF14257">
    <property type="entry name" value="DUF4349"/>
    <property type="match status" value="1"/>
</dbReference>
<accession>A0A7C5VXB0</accession>
<reference evidence="3" key="1">
    <citation type="journal article" date="2020" name="mSystems">
        <title>Genome- and Community-Level Interaction Insights into Carbon Utilization and Element Cycling Functions of Hydrothermarchaeota in Hydrothermal Sediment.</title>
        <authorList>
            <person name="Zhou Z."/>
            <person name="Liu Y."/>
            <person name="Xu W."/>
            <person name="Pan J."/>
            <person name="Luo Z.H."/>
            <person name="Li M."/>
        </authorList>
    </citation>
    <scope>NUCLEOTIDE SEQUENCE [LARGE SCALE GENOMIC DNA]</scope>
    <source>
        <strain evidence="3">SpSt-1065</strain>
    </source>
</reference>
<dbReference type="InterPro" id="IPR025645">
    <property type="entry name" value="DUF4349"/>
</dbReference>
<organism evidence="3">
    <name type="scientific">Thermomicrobium roseum</name>
    <dbReference type="NCBI Taxonomy" id="500"/>
    <lineage>
        <taxon>Bacteria</taxon>
        <taxon>Pseudomonadati</taxon>
        <taxon>Thermomicrobiota</taxon>
        <taxon>Thermomicrobia</taxon>
        <taxon>Thermomicrobiales</taxon>
        <taxon>Thermomicrobiaceae</taxon>
        <taxon>Thermomicrobium</taxon>
    </lineage>
</organism>
<feature type="domain" description="DUF4349" evidence="2">
    <location>
        <begin position="103"/>
        <end position="309"/>
    </location>
</feature>
<evidence type="ECO:0000256" key="1">
    <source>
        <dbReference type="SAM" id="Coils"/>
    </source>
</evidence>
<evidence type="ECO:0000259" key="2">
    <source>
        <dbReference type="Pfam" id="PF14257"/>
    </source>
</evidence>
<proteinExistence type="predicted"/>
<comment type="caution">
    <text evidence="3">The sequence shown here is derived from an EMBL/GenBank/DDBJ whole genome shotgun (WGS) entry which is preliminary data.</text>
</comment>
<gene>
    <name evidence="3" type="ORF">ENM21_04305</name>
</gene>
<name>A0A7C5VXB0_THERO</name>
<dbReference type="EMBL" id="DRWX01000205">
    <property type="protein sequence ID" value="HHM96417.1"/>
    <property type="molecule type" value="Genomic_DNA"/>
</dbReference>